<proteinExistence type="predicted"/>
<dbReference type="RefSeq" id="WP_344626159.1">
    <property type="nucleotide sequence ID" value="NZ_BAAALD010000060.1"/>
</dbReference>
<accession>A0ABP4ED13</accession>
<evidence type="ECO:0008006" key="3">
    <source>
        <dbReference type="Google" id="ProtNLM"/>
    </source>
</evidence>
<comment type="caution">
    <text evidence="1">The sequence shown here is derived from an EMBL/GenBank/DDBJ whole genome shotgun (WGS) entry which is preliminary data.</text>
</comment>
<gene>
    <name evidence="1" type="ORF">GCM10009663_52610</name>
</gene>
<protein>
    <recommendedName>
        <fullName evidence="3">SMI1/KNR4 family protein</fullName>
    </recommendedName>
</protein>
<dbReference type="EMBL" id="BAAALD010000060">
    <property type="protein sequence ID" value="GAA1103686.1"/>
    <property type="molecule type" value="Genomic_DNA"/>
</dbReference>
<keyword evidence="2" id="KW-1185">Reference proteome</keyword>
<reference evidence="2" key="1">
    <citation type="journal article" date="2019" name="Int. J. Syst. Evol. Microbiol.">
        <title>The Global Catalogue of Microorganisms (GCM) 10K type strain sequencing project: providing services to taxonomists for standard genome sequencing and annotation.</title>
        <authorList>
            <consortium name="The Broad Institute Genomics Platform"/>
            <consortium name="The Broad Institute Genome Sequencing Center for Infectious Disease"/>
            <person name="Wu L."/>
            <person name="Ma J."/>
        </authorList>
    </citation>
    <scope>NUCLEOTIDE SEQUENCE [LARGE SCALE GENOMIC DNA]</scope>
    <source>
        <strain evidence="2">JCM 13002</strain>
    </source>
</reference>
<name>A0ABP4ED13_9ACTN</name>
<dbReference type="Proteomes" id="UP001499987">
    <property type="component" value="Unassembled WGS sequence"/>
</dbReference>
<sequence length="171" mass="19004">MLSDWVFNVVDLRIRENLVDPDPEWMSPAPGLRPPATPDQVAELEQWMDQPIEPYYAEFLLQSDGMAHFGHFMPVFGWCDWNGGMPPKPGSAFRSIIQGGICRDCGLAPDVPLAPVSVNDDGAVGIFMIPPGAGPGRFFWVGNGDLAFFPTFREIFECEVEPGRWRDYAVG</sequence>
<evidence type="ECO:0000313" key="1">
    <source>
        <dbReference type="EMBL" id="GAA1103686.1"/>
    </source>
</evidence>
<organism evidence="1 2">
    <name type="scientific">Kitasatospora arboriphila</name>
    <dbReference type="NCBI Taxonomy" id="258052"/>
    <lineage>
        <taxon>Bacteria</taxon>
        <taxon>Bacillati</taxon>
        <taxon>Actinomycetota</taxon>
        <taxon>Actinomycetes</taxon>
        <taxon>Kitasatosporales</taxon>
        <taxon>Streptomycetaceae</taxon>
        <taxon>Kitasatospora</taxon>
    </lineage>
</organism>
<evidence type="ECO:0000313" key="2">
    <source>
        <dbReference type="Proteomes" id="UP001499987"/>
    </source>
</evidence>